<dbReference type="InterPro" id="IPR020849">
    <property type="entry name" value="Small_GTPase_Ras-type"/>
</dbReference>
<dbReference type="EMBL" id="KV453925">
    <property type="protein sequence ID" value="ODV75855.1"/>
    <property type="molecule type" value="Genomic_DNA"/>
</dbReference>
<dbReference type="PROSITE" id="PS51419">
    <property type="entry name" value="RAB"/>
    <property type="match status" value="1"/>
</dbReference>
<dbReference type="SUPFAM" id="SSF52540">
    <property type="entry name" value="P-loop containing nucleoside triphosphate hydrolases"/>
    <property type="match status" value="1"/>
</dbReference>
<dbReference type="GO" id="GO:0016020">
    <property type="term" value="C:membrane"/>
    <property type="evidence" value="ECO:0007669"/>
    <property type="project" value="InterPro"/>
</dbReference>
<evidence type="ECO:0000313" key="4">
    <source>
        <dbReference type="Proteomes" id="UP000094389"/>
    </source>
</evidence>
<evidence type="ECO:0000256" key="2">
    <source>
        <dbReference type="ARBA" id="ARBA00023134"/>
    </source>
</evidence>
<dbReference type="SMART" id="SM00174">
    <property type="entry name" value="RHO"/>
    <property type="match status" value="1"/>
</dbReference>
<dbReference type="GO" id="GO:0005525">
    <property type="term" value="F:GTP binding"/>
    <property type="evidence" value="ECO:0007669"/>
    <property type="project" value="UniProtKB-KW"/>
</dbReference>
<keyword evidence="4" id="KW-1185">Reference proteome</keyword>
<evidence type="ECO:0000313" key="3">
    <source>
        <dbReference type="EMBL" id="ODV75855.1"/>
    </source>
</evidence>
<dbReference type="FunFam" id="3.40.50.300:FF:001447">
    <property type="entry name" value="Ras-related protein Rab-1B"/>
    <property type="match status" value="1"/>
</dbReference>
<accession>A0A1E4S8L5</accession>
<dbReference type="SMART" id="SM00175">
    <property type="entry name" value="RAB"/>
    <property type="match status" value="1"/>
</dbReference>
<keyword evidence="3" id="KW-0378">Hydrolase</keyword>
<dbReference type="PROSITE" id="PS51421">
    <property type="entry name" value="RAS"/>
    <property type="match status" value="1"/>
</dbReference>
<name>A0A1E4S8L5_CYBJN</name>
<dbReference type="OMA" id="FIECSAM"/>
<dbReference type="STRING" id="983966.A0A1E4S8L5"/>
<dbReference type="Proteomes" id="UP000094389">
    <property type="component" value="Unassembled WGS sequence"/>
</dbReference>
<proteinExistence type="predicted"/>
<dbReference type="InterPro" id="IPR027417">
    <property type="entry name" value="P-loop_NTPase"/>
</dbReference>
<feature type="non-terminal residue" evidence="3">
    <location>
        <position position="161"/>
    </location>
</feature>
<dbReference type="PRINTS" id="PR00449">
    <property type="entry name" value="RASTRNSFRMNG"/>
</dbReference>
<evidence type="ECO:0000256" key="1">
    <source>
        <dbReference type="ARBA" id="ARBA00022741"/>
    </source>
</evidence>
<dbReference type="Gene3D" id="3.40.50.300">
    <property type="entry name" value="P-loop containing nucleotide triphosphate hydrolases"/>
    <property type="match status" value="1"/>
</dbReference>
<dbReference type="Pfam" id="PF00071">
    <property type="entry name" value="Ras"/>
    <property type="match status" value="1"/>
</dbReference>
<dbReference type="SMART" id="SM00173">
    <property type="entry name" value="RAS"/>
    <property type="match status" value="1"/>
</dbReference>
<sequence length="161" mass="17861">RICVVGAQGSGKSSLTLQFTQDHFPVDFDPSVEDVYRREIYLDGRVVPLEILDTANNDVYSDLMYKQLLEADGVVVVYSVGSHETFQSVTNFYRNVLRARESNMPPTILVGAQADTSTARVISTHEGEQLASELGIAEFIECSAMHNTNIAEIFIKLSEQV</sequence>
<gene>
    <name evidence="3" type="ORF">CYBJADRAFT_113448</name>
</gene>
<dbReference type="AlphaFoldDB" id="A0A1E4S8L5"/>
<dbReference type="InterPro" id="IPR001806">
    <property type="entry name" value="Small_GTPase"/>
</dbReference>
<protein>
    <submittedName>
        <fullName evidence="3">p-loop containing nucleoside triphosphate hydrolase protein</fullName>
    </submittedName>
</protein>
<organism evidence="3 4">
    <name type="scientific">Cyberlindnera jadinii (strain ATCC 18201 / CBS 1600 / BCRC 20928 / JCM 3617 / NBRC 0987 / NRRL Y-1542)</name>
    <name type="common">Torula yeast</name>
    <name type="synonym">Candida utilis</name>
    <dbReference type="NCBI Taxonomy" id="983966"/>
    <lineage>
        <taxon>Eukaryota</taxon>
        <taxon>Fungi</taxon>
        <taxon>Dikarya</taxon>
        <taxon>Ascomycota</taxon>
        <taxon>Saccharomycotina</taxon>
        <taxon>Saccharomycetes</taxon>
        <taxon>Phaffomycetales</taxon>
        <taxon>Phaffomycetaceae</taxon>
        <taxon>Cyberlindnera</taxon>
    </lineage>
</organism>
<dbReference type="NCBIfam" id="TIGR00231">
    <property type="entry name" value="small_GTP"/>
    <property type="match status" value="1"/>
</dbReference>
<dbReference type="RefSeq" id="XP_020072894.1">
    <property type="nucleotide sequence ID" value="XM_020212139.1"/>
</dbReference>
<dbReference type="OrthoDB" id="265044at2759"/>
<reference evidence="3 4" key="1">
    <citation type="journal article" date="2016" name="Proc. Natl. Acad. Sci. U.S.A.">
        <title>Comparative genomics of biotechnologically important yeasts.</title>
        <authorList>
            <person name="Riley R."/>
            <person name="Haridas S."/>
            <person name="Wolfe K.H."/>
            <person name="Lopes M.R."/>
            <person name="Hittinger C.T."/>
            <person name="Goeker M."/>
            <person name="Salamov A.A."/>
            <person name="Wisecaver J.H."/>
            <person name="Long T.M."/>
            <person name="Calvey C.H."/>
            <person name="Aerts A.L."/>
            <person name="Barry K.W."/>
            <person name="Choi C."/>
            <person name="Clum A."/>
            <person name="Coughlan A.Y."/>
            <person name="Deshpande S."/>
            <person name="Douglass A.P."/>
            <person name="Hanson S.J."/>
            <person name="Klenk H.-P."/>
            <person name="LaButti K.M."/>
            <person name="Lapidus A."/>
            <person name="Lindquist E.A."/>
            <person name="Lipzen A.M."/>
            <person name="Meier-Kolthoff J.P."/>
            <person name="Ohm R.A."/>
            <person name="Otillar R.P."/>
            <person name="Pangilinan J.L."/>
            <person name="Peng Y."/>
            <person name="Rokas A."/>
            <person name="Rosa C.A."/>
            <person name="Scheuner C."/>
            <person name="Sibirny A.A."/>
            <person name="Slot J.C."/>
            <person name="Stielow J.B."/>
            <person name="Sun H."/>
            <person name="Kurtzman C.P."/>
            <person name="Blackwell M."/>
            <person name="Grigoriev I.V."/>
            <person name="Jeffries T.W."/>
        </authorList>
    </citation>
    <scope>NUCLEOTIDE SEQUENCE [LARGE SCALE GENOMIC DNA]</scope>
    <source>
        <strain evidence="4">ATCC 18201 / CBS 1600 / BCRC 20928 / JCM 3617 / NBRC 0987 / NRRL Y-1542</strain>
    </source>
</reference>
<keyword evidence="1" id="KW-0547">Nucleotide-binding</keyword>
<dbReference type="GO" id="GO:0007165">
    <property type="term" value="P:signal transduction"/>
    <property type="evidence" value="ECO:0007669"/>
    <property type="project" value="InterPro"/>
</dbReference>
<feature type="non-terminal residue" evidence="3">
    <location>
        <position position="1"/>
    </location>
</feature>
<dbReference type="GeneID" id="30986535"/>
<dbReference type="InterPro" id="IPR005225">
    <property type="entry name" value="Small_GTP-bd"/>
</dbReference>
<dbReference type="GO" id="GO:0003924">
    <property type="term" value="F:GTPase activity"/>
    <property type="evidence" value="ECO:0007669"/>
    <property type="project" value="InterPro"/>
</dbReference>
<dbReference type="PROSITE" id="PS51420">
    <property type="entry name" value="RHO"/>
    <property type="match status" value="1"/>
</dbReference>
<dbReference type="PANTHER" id="PTHR24070">
    <property type="entry name" value="RAS, DI-RAS, AND RHEB FAMILY MEMBERS OF SMALL GTPASE SUPERFAMILY"/>
    <property type="match status" value="1"/>
</dbReference>
<keyword evidence="2" id="KW-0342">GTP-binding</keyword>